<feature type="binding site" evidence="9">
    <location>
        <position position="489"/>
    </location>
    <ligand>
        <name>Mg(2+)</name>
        <dbReference type="ChEBI" id="CHEBI:18420"/>
    </ligand>
</feature>
<dbReference type="PANTHER" id="PTHR43452">
    <property type="entry name" value="PYRUVATE DECARBOXYLASE"/>
    <property type="match status" value="1"/>
</dbReference>
<proteinExistence type="inferred from homology"/>
<dbReference type="EMBL" id="LT635759">
    <property type="protein sequence ID" value="SGZ53252.1"/>
    <property type="molecule type" value="Genomic_DNA"/>
</dbReference>
<dbReference type="CDD" id="cd07038">
    <property type="entry name" value="TPP_PYR_PDC_IPDC_like"/>
    <property type="match status" value="1"/>
</dbReference>
<dbReference type="GO" id="GO:0030976">
    <property type="term" value="F:thiamine pyrophosphate binding"/>
    <property type="evidence" value="ECO:0007669"/>
    <property type="project" value="InterPro"/>
</dbReference>
<dbReference type="GO" id="GO:0004737">
    <property type="term" value="F:pyruvate decarboxylase activity"/>
    <property type="evidence" value="ECO:0007669"/>
    <property type="project" value="TreeGrafter"/>
</dbReference>
<feature type="domain" description="Thiamine pyrophosphate enzyme N-terminal TPP-binding" evidence="13">
    <location>
        <begin position="7"/>
        <end position="126"/>
    </location>
</feature>
<dbReference type="SUPFAM" id="SSF52467">
    <property type="entry name" value="DHS-like NAD/FAD-binding domain"/>
    <property type="match status" value="1"/>
</dbReference>
<evidence type="ECO:0000313" key="15">
    <source>
        <dbReference type="Proteomes" id="UP000182334"/>
    </source>
</evidence>
<dbReference type="InterPro" id="IPR012000">
    <property type="entry name" value="Thiamin_PyroP_enz_cen_dom"/>
</dbReference>
<feature type="binding site" evidence="9">
    <location>
        <position position="487"/>
    </location>
    <ligand>
        <name>Mg(2+)</name>
        <dbReference type="ChEBI" id="CHEBI:18420"/>
    </ligand>
</feature>
<comment type="cofactor">
    <cofactor evidence="1">
        <name>thiamine diphosphate</name>
        <dbReference type="ChEBI" id="CHEBI:58937"/>
    </cofactor>
</comment>
<evidence type="ECO:0000256" key="5">
    <source>
        <dbReference type="ARBA" id="ARBA00022842"/>
    </source>
</evidence>
<reference evidence="14 15" key="1">
    <citation type="submission" date="2016-10" db="EMBL/GenBank/DDBJ databases">
        <authorList>
            <person name="de Groot N.N."/>
        </authorList>
    </citation>
    <scope>NUCLEOTIDE SEQUENCE [LARGE SCALE GENOMIC DNA]</scope>
    <source>
        <strain evidence="14 15">CBS 141442</strain>
    </source>
</reference>
<evidence type="ECO:0000259" key="11">
    <source>
        <dbReference type="Pfam" id="PF00205"/>
    </source>
</evidence>
<dbReference type="Gene3D" id="3.40.50.1220">
    <property type="entry name" value="TPP-binding domain"/>
    <property type="match status" value="1"/>
</dbReference>
<comment type="cofactor">
    <cofactor evidence="9">
        <name>Mg(2+)</name>
        <dbReference type="ChEBI" id="CHEBI:18420"/>
    </cofactor>
    <text evidence="9">Binds 1 Mg(2+) per subunit.</text>
</comment>
<dbReference type="InterPro" id="IPR047214">
    <property type="entry name" value="TPP_PDC_IPDC"/>
</dbReference>
<evidence type="ECO:0000256" key="3">
    <source>
        <dbReference type="ARBA" id="ARBA00022723"/>
    </source>
</evidence>
<dbReference type="InterPro" id="IPR012001">
    <property type="entry name" value="Thiamin_PyroP_enz_TPP-bd_dom"/>
</dbReference>
<evidence type="ECO:0000256" key="6">
    <source>
        <dbReference type="ARBA" id="ARBA00023052"/>
    </source>
</evidence>
<keyword evidence="7" id="KW-0456">Lyase</keyword>
<evidence type="ECO:0000256" key="2">
    <source>
        <dbReference type="ARBA" id="ARBA00007812"/>
    </source>
</evidence>
<evidence type="ECO:0000256" key="10">
    <source>
        <dbReference type="RuleBase" id="RU362132"/>
    </source>
</evidence>
<dbReference type="InterPro" id="IPR047213">
    <property type="entry name" value="TPP_PYR_PDC_IPDC-like"/>
</dbReference>
<dbReference type="GO" id="GO:0000949">
    <property type="term" value="P:aromatic amino acid family catabolic process to alcohol via Ehrlich pathway"/>
    <property type="evidence" value="ECO:0007669"/>
    <property type="project" value="TreeGrafter"/>
</dbReference>
<feature type="binding site" evidence="9">
    <location>
        <position position="460"/>
    </location>
    <ligand>
        <name>Mg(2+)</name>
        <dbReference type="ChEBI" id="CHEBI:18420"/>
    </ligand>
</feature>
<dbReference type="Pfam" id="PF02775">
    <property type="entry name" value="TPP_enzyme_C"/>
    <property type="match status" value="1"/>
</dbReference>
<dbReference type="SUPFAM" id="SSF52518">
    <property type="entry name" value="Thiamin diphosphate-binding fold (THDP-binding)"/>
    <property type="match status" value="2"/>
</dbReference>
<evidence type="ECO:0000256" key="1">
    <source>
        <dbReference type="ARBA" id="ARBA00001964"/>
    </source>
</evidence>
<evidence type="ECO:0000259" key="13">
    <source>
        <dbReference type="Pfam" id="PF02776"/>
    </source>
</evidence>
<dbReference type="GO" id="GO:0005634">
    <property type="term" value="C:nucleus"/>
    <property type="evidence" value="ECO:0007669"/>
    <property type="project" value="TreeGrafter"/>
</dbReference>
<accession>A0A1L0D9Q0</accession>
<dbReference type="InterPro" id="IPR000399">
    <property type="entry name" value="TPP-bd_CS"/>
</dbReference>
<dbReference type="PIRSF" id="PIRSF036565">
    <property type="entry name" value="Pyruvt_ip_decrb"/>
    <property type="match status" value="1"/>
</dbReference>
<evidence type="ECO:0000256" key="8">
    <source>
        <dbReference type="ARBA" id="ARBA00048578"/>
    </source>
</evidence>
<dbReference type="GO" id="GO:0000287">
    <property type="term" value="F:magnesium ion binding"/>
    <property type="evidence" value="ECO:0007669"/>
    <property type="project" value="InterPro"/>
</dbReference>
<sequence>MSETISLGTYLFERLHQKPLDLGSIFGVPGDFNLTLLDKIDEVDGLEWRGCANELNAAYACDGYSRVKGASAGGEGIGFAALVTTFGVGELSALNGVAGSFAEHVGMLHIVGIPSLDSQKKQLLLHHTLGNGDFSVFHRMSKNISQTTGVLSDPETAADTIDRVIEQAFINQRPSYLAFPANMVNVEVPKERLNTPLNLNVPENDPDAQEEVLETVIDMIKNAKNPVIIVDACCARHNASKEANELIKLTNFKYAITPMAKGTRYIEEENDRFAGVYVGSLSYPEVKSSVEGSDLVLSCGAMLSDFNTGSFSYSFQTKNVVEFHSDYTKIRNANYPNVRMKELLLKLVSSSALKSAVANYKPEKLNKDPVEKNDLSNESNITQLYLWSRLSGFLKEGDVVVTETGTSSFGIVQTKYPNNTLGISQVLWGSIGYSVGSAFGAVMAAEEQNPPRRVLLFVGDGSLQLTCQEISSMVRFGKRPYLFVLNNAGYTIEKLIHGEHAEYNQIQPWNHQVMLEFFGAKKSETHRVQKVGELEKLFKDEKFAKNDTIRLVEIMLEEMDAPTNLVLQAKMSEKANAEQ</sequence>
<gene>
    <name evidence="14" type="ORF">SAMEA4029010_CIC11G00000003606</name>
</gene>
<dbReference type="FunFam" id="3.40.50.970:FF:000019">
    <property type="entry name" value="Pyruvate decarboxylase isozyme"/>
    <property type="match status" value="1"/>
</dbReference>
<evidence type="ECO:0000313" key="14">
    <source>
        <dbReference type="EMBL" id="SGZ53252.1"/>
    </source>
</evidence>
<dbReference type="Gene3D" id="3.40.50.970">
    <property type="match status" value="2"/>
</dbReference>
<evidence type="ECO:0000256" key="9">
    <source>
        <dbReference type="PIRSR" id="PIRSR036565-2"/>
    </source>
</evidence>
<evidence type="ECO:0000256" key="4">
    <source>
        <dbReference type="ARBA" id="ARBA00022793"/>
    </source>
</evidence>
<dbReference type="Pfam" id="PF00205">
    <property type="entry name" value="TPP_enzyme_M"/>
    <property type="match status" value="1"/>
</dbReference>
<dbReference type="Pfam" id="PF02776">
    <property type="entry name" value="TPP_enzyme_N"/>
    <property type="match status" value="1"/>
</dbReference>
<dbReference type="CDD" id="cd02005">
    <property type="entry name" value="TPP_PDC_IPDC"/>
    <property type="match status" value="1"/>
</dbReference>
<dbReference type="InterPro" id="IPR012110">
    <property type="entry name" value="PDC/IPDC-like"/>
</dbReference>
<dbReference type="InterPro" id="IPR011766">
    <property type="entry name" value="TPP_enzyme_TPP-bd"/>
</dbReference>
<dbReference type="PROSITE" id="PS00187">
    <property type="entry name" value="TPP_ENZYMES"/>
    <property type="match status" value="1"/>
</dbReference>
<dbReference type="Proteomes" id="UP000182334">
    <property type="component" value="Chromosome IV"/>
</dbReference>
<dbReference type="PANTHER" id="PTHR43452:SF30">
    <property type="entry name" value="PYRUVATE DECARBOXYLASE ISOZYME 1-RELATED"/>
    <property type="match status" value="1"/>
</dbReference>
<dbReference type="InterPro" id="IPR029061">
    <property type="entry name" value="THDP-binding"/>
</dbReference>
<keyword evidence="6 10" id="KW-0786">Thiamine pyrophosphate</keyword>
<evidence type="ECO:0000256" key="7">
    <source>
        <dbReference type="ARBA" id="ARBA00023239"/>
    </source>
</evidence>
<keyword evidence="4" id="KW-0210">Decarboxylase</keyword>
<keyword evidence="3 9" id="KW-0479">Metal-binding</keyword>
<comment type="similarity">
    <text evidence="2 10">Belongs to the TPP enzyme family.</text>
</comment>
<keyword evidence="5 9" id="KW-0460">Magnesium</keyword>
<organism evidence="14 15">
    <name type="scientific">Sungouiella intermedia</name>
    <dbReference type="NCBI Taxonomy" id="45354"/>
    <lineage>
        <taxon>Eukaryota</taxon>
        <taxon>Fungi</taxon>
        <taxon>Dikarya</taxon>
        <taxon>Ascomycota</taxon>
        <taxon>Saccharomycotina</taxon>
        <taxon>Pichiomycetes</taxon>
        <taxon>Metschnikowiaceae</taxon>
        <taxon>Sungouiella</taxon>
    </lineage>
</organism>
<dbReference type="AlphaFoldDB" id="A0A1L0D9Q0"/>
<comment type="catalytic activity">
    <reaction evidence="8">
        <text>pyruvate + H(+) = acetaldehyde + CO2</text>
        <dbReference type="Rhea" id="RHEA:45484"/>
        <dbReference type="ChEBI" id="CHEBI:15343"/>
        <dbReference type="ChEBI" id="CHEBI:15361"/>
        <dbReference type="ChEBI" id="CHEBI:15378"/>
        <dbReference type="ChEBI" id="CHEBI:16526"/>
    </reaction>
</comment>
<dbReference type="GO" id="GO:0005829">
    <property type="term" value="C:cytosol"/>
    <property type="evidence" value="ECO:0007669"/>
    <property type="project" value="TreeGrafter"/>
</dbReference>
<keyword evidence="15" id="KW-1185">Reference proteome</keyword>
<dbReference type="FunFam" id="3.40.50.970:FF:000024">
    <property type="entry name" value="Pyruvate decarboxylase isozyme"/>
    <property type="match status" value="1"/>
</dbReference>
<protein>
    <submittedName>
        <fullName evidence="14">CIC11C00000003606</fullName>
    </submittedName>
</protein>
<dbReference type="STRING" id="45354.A0A1L0D9Q0"/>
<dbReference type="InterPro" id="IPR029035">
    <property type="entry name" value="DHS-like_NAD/FAD-binding_dom"/>
</dbReference>
<evidence type="ECO:0000259" key="12">
    <source>
        <dbReference type="Pfam" id="PF02775"/>
    </source>
</evidence>
<feature type="domain" description="Thiamine pyrophosphate enzyme TPP-binding" evidence="12">
    <location>
        <begin position="413"/>
        <end position="552"/>
    </location>
</feature>
<feature type="domain" description="Thiamine pyrophosphate enzyme central" evidence="11">
    <location>
        <begin position="213"/>
        <end position="339"/>
    </location>
</feature>
<name>A0A1L0D9Q0_9ASCO</name>
<dbReference type="OrthoDB" id="3970464at2759"/>